<reference key="1">
    <citation type="journal article" date="2011" name="Mol. Biol. Evol.">
        <title>Unity in variety -- the pan-genome of the Chlamydiae.</title>
        <authorList>
            <person name="Collingro A."/>
            <person name="Tischler P."/>
            <person name="Weinmaier T."/>
            <person name="Penz T."/>
            <person name="Heinz E."/>
            <person name="Brunham R.C."/>
            <person name="Read T.D."/>
            <person name="Bavoil P.M."/>
            <person name="Sachse K."/>
            <person name="Kahane S."/>
            <person name="Friedman M.G."/>
            <person name="Rattei T."/>
            <person name="Myers G.S.A."/>
            <person name="Horn M."/>
        </authorList>
    </citation>
    <scope>NUCLEOTIDE SEQUENCE</scope>
    <source>
        <strain>Z</strain>
    </source>
</reference>
<protein>
    <submittedName>
        <fullName evidence="8">Metalloendopeptidase OMA1, mitochondrial</fullName>
        <ecNumber evidence="8">3.4.24.-</ecNumber>
    </submittedName>
</protein>
<proteinExistence type="inferred from homology"/>
<evidence type="ECO:0000313" key="9">
    <source>
        <dbReference type="Proteomes" id="UP000000496"/>
    </source>
</evidence>
<organism evidence="8 9">
    <name type="scientific">Simkania negevensis (strain ATCC VR-1471 / DSM 27360 / Z)</name>
    <dbReference type="NCBI Taxonomy" id="331113"/>
    <lineage>
        <taxon>Bacteria</taxon>
        <taxon>Pseudomonadati</taxon>
        <taxon>Chlamydiota</taxon>
        <taxon>Chlamydiia</taxon>
        <taxon>Parachlamydiales</taxon>
        <taxon>Simkaniaceae</taxon>
        <taxon>Simkania</taxon>
    </lineage>
</organism>
<dbReference type="PANTHER" id="PTHR22726:SF1">
    <property type="entry name" value="METALLOENDOPEPTIDASE OMA1, MITOCHONDRIAL"/>
    <property type="match status" value="1"/>
</dbReference>
<dbReference type="GO" id="GO:0004222">
    <property type="term" value="F:metalloendopeptidase activity"/>
    <property type="evidence" value="ECO:0007669"/>
    <property type="project" value="InterPro"/>
</dbReference>
<sequence length="350" mass="39644">MEKVTPKSDQVQGWGEWLWDGAKTQASNAASAVYHLCPSLFDRIQSIFDFVYPKNAITGYREFWYLPTWVEKVLGEALYPTTCASQGGKLNDDKQQTRLSNMVEKTAKHAQREGEDQQFEYEVTVLDSSVINAWAMPGGKLAFHSGLINKIDKMDLTEWEGLTKDDVLAAVVGHEVSHAAIGHTRKRLEKTLLIQLALFVGKIAANIFISRKEQEAVEKGEEKGSHRAHIETADELKKYEGLRRIVTVVFDYFAYYATQLYMLAESRGAEYEADKYGIELMYKAGYDVRGSLALQKLFQEIGHSHQTDSWLGKAMEWISTHPTSDKRLAENKKTVQALHEEHGNYKAVTV</sequence>
<dbReference type="GO" id="GO:0046872">
    <property type="term" value="F:metal ion binding"/>
    <property type="evidence" value="ECO:0007669"/>
    <property type="project" value="UniProtKB-KW"/>
</dbReference>
<keyword evidence="2" id="KW-0479">Metal-binding</keyword>
<dbReference type="GO" id="GO:0016020">
    <property type="term" value="C:membrane"/>
    <property type="evidence" value="ECO:0007669"/>
    <property type="project" value="TreeGrafter"/>
</dbReference>
<dbReference type="Gene3D" id="3.30.2010.10">
    <property type="entry name" value="Metalloproteases ('zincins'), catalytic domain"/>
    <property type="match status" value="1"/>
</dbReference>
<accession>F8L6S0</accession>
<evidence type="ECO:0000313" key="8">
    <source>
        <dbReference type="EMBL" id="CCB88418.1"/>
    </source>
</evidence>
<feature type="domain" description="Peptidase M48" evidence="7">
    <location>
        <begin position="94"/>
        <end position="332"/>
    </location>
</feature>
<evidence type="ECO:0000256" key="6">
    <source>
        <dbReference type="RuleBase" id="RU003983"/>
    </source>
</evidence>
<dbReference type="STRING" id="331113.SNE_A05410"/>
<evidence type="ECO:0000259" key="7">
    <source>
        <dbReference type="Pfam" id="PF01435"/>
    </source>
</evidence>
<name>F8L6S0_SIMNZ</name>
<dbReference type="Pfam" id="PF01435">
    <property type="entry name" value="Peptidase_M48"/>
    <property type="match status" value="1"/>
</dbReference>
<dbReference type="PANTHER" id="PTHR22726">
    <property type="entry name" value="METALLOENDOPEPTIDASE OMA1"/>
    <property type="match status" value="1"/>
</dbReference>
<keyword evidence="9" id="KW-1185">Reference proteome</keyword>
<dbReference type="CDD" id="cd07331">
    <property type="entry name" value="M48C_Oma1_like"/>
    <property type="match status" value="1"/>
</dbReference>
<comment type="similarity">
    <text evidence="6">Belongs to the peptidase M48 family.</text>
</comment>
<keyword evidence="4 6" id="KW-0862">Zinc</keyword>
<dbReference type="OrthoDB" id="9810445at2"/>
<keyword evidence="1 6" id="KW-0645">Protease</keyword>
<reference evidence="8 9" key="2">
    <citation type="journal article" date="2011" name="Mol. Biol. Evol.">
        <title>Unity in variety--the pan-genome of the Chlamydiae.</title>
        <authorList>
            <person name="Collingro A."/>
            <person name="Tischler P."/>
            <person name="Weinmaier T."/>
            <person name="Penz T."/>
            <person name="Heinz E."/>
            <person name="Brunham R.C."/>
            <person name="Read T.D."/>
            <person name="Bavoil P.M."/>
            <person name="Sachse K."/>
            <person name="Kahane S."/>
            <person name="Friedman M.G."/>
            <person name="Rattei T."/>
            <person name="Myers G.S."/>
            <person name="Horn M."/>
        </authorList>
    </citation>
    <scope>NUCLEOTIDE SEQUENCE [LARGE SCALE GENOMIC DNA]</scope>
    <source>
        <strain evidence="9">ATCC VR-1471 / Z</strain>
    </source>
</reference>
<dbReference type="GO" id="GO:0051603">
    <property type="term" value="P:proteolysis involved in protein catabolic process"/>
    <property type="evidence" value="ECO:0007669"/>
    <property type="project" value="TreeGrafter"/>
</dbReference>
<dbReference type="EC" id="3.4.24.-" evidence="8"/>
<evidence type="ECO:0000256" key="4">
    <source>
        <dbReference type="ARBA" id="ARBA00022833"/>
    </source>
</evidence>
<dbReference type="KEGG" id="sng:SNE_A05410"/>
<gene>
    <name evidence="8" type="primary">Oma1</name>
    <name evidence="8" type="ordered locus">SNE_A05410</name>
</gene>
<comment type="cofactor">
    <cofactor evidence="6">
        <name>Zn(2+)</name>
        <dbReference type="ChEBI" id="CHEBI:29105"/>
    </cofactor>
    <text evidence="6">Binds 1 zinc ion per subunit.</text>
</comment>
<dbReference type="InterPro" id="IPR051156">
    <property type="entry name" value="Mito/Outer_Membr_Metalloprot"/>
</dbReference>
<dbReference type="EMBL" id="FR872582">
    <property type="protein sequence ID" value="CCB88418.1"/>
    <property type="molecule type" value="Genomic_DNA"/>
</dbReference>
<dbReference type="InterPro" id="IPR001915">
    <property type="entry name" value="Peptidase_M48"/>
</dbReference>
<dbReference type="eggNOG" id="COG4783">
    <property type="taxonomic scope" value="Bacteria"/>
</dbReference>
<evidence type="ECO:0000256" key="5">
    <source>
        <dbReference type="ARBA" id="ARBA00023049"/>
    </source>
</evidence>
<evidence type="ECO:0000256" key="1">
    <source>
        <dbReference type="ARBA" id="ARBA00022670"/>
    </source>
</evidence>
<evidence type="ECO:0000256" key="2">
    <source>
        <dbReference type="ARBA" id="ARBA00022723"/>
    </source>
</evidence>
<dbReference type="HOGENOM" id="CLU_792013_0_0_0"/>
<keyword evidence="3 6" id="KW-0378">Hydrolase</keyword>
<keyword evidence="5 6" id="KW-0482">Metalloprotease</keyword>
<dbReference type="Proteomes" id="UP000000496">
    <property type="component" value="Chromosome gsn.131"/>
</dbReference>
<evidence type="ECO:0000256" key="3">
    <source>
        <dbReference type="ARBA" id="ARBA00022801"/>
    </source>
</evidence>
<dbReference type="RefSeq" id="WP_013942885.1">
    <property type="nucleotide sequence ID" value="NC_015713.1"/>
</dbReference>
<dbReference type="AlphaFoldDB" id="F8L6S0"/>